<feature type="transmembrane region" description="Helical" evidence="7">
    <location>
        <begin position="383"/>
        <end position="406"/>
    </location>
</feature>
<evidence type="ECO:0000256" key="3">
    <source>
        <dbReference type="ARBA" id="ARBA00022692"/>
    </source>
</evidence>
<dbReference type="AlphaFoldDB" id="A0A8J3XJF3"/>
<comment type="subcellular location">
    <subcellularLocation>
        <location evidence="1">Cell membrane</location>
        <topology evidence="1">Multi-pass membrane protein</topology>
    </subcellularLocation>
</comment>
<feature type="transmembrane region" description="Helical" evidence="7">
    <location>
        <begin position="340"/>
        <end position="363"/>
    </location>
</feature>
<accession>A0A8J3XJF3</accession>
<dbReference type="InterPro" id="IPR003838">
    <property type="entry name" value="ABC3_permease_C"/>
</dbReference>
<gene>
    <name evidence="9" type="ORF">Psi02_05910</name>
</gene>
<protein>
    <recommendedName>
        <fullName evidence="8">ABC3 transporter permease C-terminal domain-containing protein</fullName>
    </recommendedName>
</protein>
<evidence type="ECO:0000256" key="6">
    <source>
        <dbReference type="ARBA" id="ARBA00038076"/>
    </source>
</evidence>
<dbReference type="InterPro" id="IPR050250">
    <property type="entry name" value="Macrolide_Exporter_MacB"/>
</dbReference>
<sequence length="883" mass="90734">MRGRTPMVVRRALSEPLLLIAALGSVLLATTTLVALMVYAVSVTEDGVRRAMETAPLATRVVTVTSSVTSADFTRIDGLVREQVAARLGDVPAQVTSSALSDSYAMPGQEKAERPELTRFATYEGLDRHSTLLSGTWPADAGAAPGTTVQASVSEAAARAMSLSAGDRLRVVGRLDGRPVTVRITGVFRPGDPYGDSGIGDELLLAGVQNGDYTTYGPLVVSAGTFLDRFTTSVSASWHAVPDLSGLPRERLRPFAGSVAAIEPGVRSSCPDCTVTSLLPDMLTQLDRAALVARSTMLVPVLQLLLLAAYALTLTARLLSDHRQMEVALLRSRGGGSVRLAVLAGGEALLVALPCAVAAPFLAPVLLRLTSPTDVRLSPPSAPAMFAVSAAVALACAVLLALPAIRSARRTYVEERGARGRGARQGILQRAGADLVLLVLAGLAIWQLRHYGAPVTSTAGGGLGIDPLIVAGPALALLCGGMLGLRLLTPASALVERLTARGTGLASALGSRQVSRRPTRYSGPTLLLTMAVAIGVLSLATGSTWRASQDDQARHLAGADLRIAVPPGGDARQAAYETLPGVTAVAGVHRSVASMGGGDVTLLGADAAKLGTIMLLRPDLSDTPLATLTSRLQQKGAALPVVVTSGLAQLKTITIGSQVVPVHVAGTIAAMPGTAAGTPAVLADLSALRAAKVPRDPTEWWISISGHDTSRAVTALGADPAETVTDLGALARRLSDDPLAAGLQGALTLGFAAALAFALLGFLVNAAVSARERRAEFALLRALGVTFRQMIALLAVEQSFVIALSLAGGVLLAGVVAAVVVPAIVLTGQATAVTPPVLLDIPWPTVTVLILTIAVSLMVVVGGLARSLHRRGPGGVLRTGEDR</sequence>
<dbReference type="EMBL" id="BOOQ01000002">
    <property type="protein sequence ID" value="GII44167.1"/>
    <property type="molecule type" value="Genomic_DNA"/>
</dbReference>
<feature type="transmembrane region" description="Helical" evidence="7">
    <location>
        <begin position="468"/>
        <end position="488"/>
    </location>
</feature>
<evidence type="ECO:0000256" key="7">
    <source>
        <dbReference type="SAM" id="Phobius"/>
    </source>
</evidence>
<dbReference type="Proteomes" id="UP000644610">
    <property type="component" value="Unassembled WGS sequence"/>
</dbReference>
<dbReference type="GO" id="GO:0005886">
    <property type="term" value="C:plasma membrane"/>
    <property type="evidence" value="ECO:0007669"/>
    <property type="project" value="UniProtKB-SubCell"/>
</dbReference>
<organism evidence="9 10">
    <name type="scientific">Planotetraspora silvatica</name>
    <dbReference type="NCBI Taxonomy" id="234614"/>
    <lineage>
        <taxon>Bacteria</taxon>
        <taxon>Bacillati</taxon>
        <taxon>Actinomycetota</taxon>
        <taxon>Actinomycetes</taxon>
        <taxon>Streptosporangiales</taxon>
        <taxon>Streptosporangiaceae</taxon>
        <taxon>Planotetraspora</taxon>
    </lineage>
</organism>
<keyword evidence="2" id="KW-1003">Cell membrane</keyword>
<dbReference type="PANTHER" id="PTHR30572:SF4">
    <property type="entry name" value="ABC TRANSPORTER PERMEASE YTRF"/>
    <property type="match status" value="1"/>
</dbReference>
<feature type="transmembrane region" description="Helical" evidence="7">
    <location>
        <begin position="427"/>
        <end position="448"/>
    </location>
</feature>
<name>A0A8J3XJF3_9ACTN</name>
<evidence type="ECO:0000256" key="4">
    <source>
        <dbReference type="ARBA" id="ARBA00022989"/>
    </source>
</evidence>
<keyword evidence="5 7" id="KW-0472">Membrane</keyword>
<reference evidence="9" key="1">
    <citation type="submission" date="2021-01" db="EMBL/GenBank/DDBJ databases">
        <title>Whole genome shotgun sequence of Planotetraspora silvatica NBRC 100141.</title>
        <authorList>
            <person name="Komaki H."/>
            <person name="Tamura T."/>
        </authorList>
    </citation>
    <scope>NUCLEOTIDE SEQUENCE</scope>
    <source>
        <strain evidence="9">NBRC 100141</strain>
    </source>
</reference>
<evidence type="ECO:0000259" key="8">
    <source>
        <dbReference type="Pfam" id="PF02687"/>
    </source>
</evidence>
<keyword evidence="10" id="KW-1185">Reference proteome</keyword>
<comment type="caution">
    <text evidence="9">The sequence shown here is derived from an EMBL/GenBank/DDBJ whole genome shotgun (WGS) entry which is preliminary data.</text>
</comment>
<dbReference type="Pfam" id="PF02687">
    <property type="entry name" value="FtsX"/>
    <property type="match status" value="1"/>
</dbReference>
<feature type="transmembrane region" description="Helical" evidence="7">
    <location>
        <begin position="841"/>
        <end position="865"/>
    </location>
</feature>
<proteinExistence type="inferred from homology"/>
<comment type="similarity">
    <text evidence="6">Belongs to the ABC-4 integral membrane protein family.</text>
</comment>
<keyword evidence="4 7" id="KW-1133">Transmembrane helix</keyword>
<feature type="transmembrane region" description="Helical" evidence="7">
    <location>
        <begin position="297"/>
        <end position="319"/>
    </location>
</feature>
<evidence type="ECO:0000313" key="9">
    <source>
        <dbReference type="EMBL" id="GII44167.1"/>
    </source>
</evidence>
<feature type="transmembrane region" description="Helical" evidence="7">
    <location>
        <begin position="746"/>
        <end position="770"/>
    </location>
</feature>
<dbReference type="PANTHER" id="PTHR30572">
    <property type="entry name" value="MEMBRANE COMPONENT OF TRANSPORTER-RELATED"/>
    <property type="match status" value="1"/>
</dbReference>
<feature type="transmembrane region" description="Helical" evidence="7">
    <location>
        <begin position="791"/>
        <end position="821"/>
    </location>
</feature>
<evidence type="ECO:0000256" key="5">
    <source>
        <dbReference type="ARBA" id="ARBA00023136"/>
    </source>
</evidence>
<keyword evidence="3 7" id="KW-0812">Transmembrane</keyword>
<feature type="transmembrane region" description="Helical" evidence="7">
    <location>
        <begin position="525"/>
        <end position="545"/>
    </location>
</feature>
<feature type="domain" description="ABC3 transporter permease C-terminal" evidence="8">
    <location>
        <begin position="752"/>
        <end position="861"/>
    </location>
</feature>
<evidence type="ECO:0000256" key="1">
    <source>
        <dbReference type="ARBA" id="ARBA00004651"/>
    </source>
</evidence>
<evidence type="ECO:0000256" key="2">
    <source>
        <dbReference type="ARBA" id="ARBA00022475"/>
    </source>
</evidence>
<evidence type="ECO:0000313" key="10">
    <source>
        <dbReference type="Proteomes" id="UP000644610"/>
    </source>
</evidence>
<dbReference type="GO" id="GO:0022857">
    <property type="term" value="F:transmembrane transporter activity"/>
    <property type="evidence" value="ECO:0007669"/>
    <property type="project" value="TreeGrafter"/>
</dbReference>